<reference evidence="2 4" key="1">
    <citation type="submission" date="2019-04" db="EMBL/GenBank/DDBJ databases">
        <title>Complete genome sequence of Agrobacterium larrymoorei CFBP5473.</title>
        <authorList>
            <person name="Haryono M."/>
            <person name="Chou L."/>
            <person name="Lin Y.-C."/>
            <person name="Lai E.-M."/>
            <person name="Kuo C.-H."/>
        </authorList>
    </citation>
    <scope>NUCLEOTIDE SEQUENCE [LARGE SCALE GENOMIC DNA]</scope>
    <source>
        <strain evidence="2 4">CFBP5473</strain>
        <plasmid evidence="2">pTiCFBP5473</plasmid>
        <plasmid evidence="4">pticfbp5473</plasmid>
    </source>
</reference>
<keyword evidence="2" id="KW-0614">Plasmid</keyword>
<dbReference type="KEGG" id="alf:CFBP5473_24910"/>
<dbReference type="EMBL" id="CP039694">
    <property type="protein sequence ID" value="QCJ01179.1"/>
    <property type="molecule type" value="Genomic_DNA"/>
</dbReference>
<keyword evidence="1" id="KW-0812">Transmembrane</keyword>
<evidence type="ECO:0000313" key="3">
    <source>
        <dbReference type="EMBL" id="QYA10189.1"/>
    </source>
</evidence>
<evidence type="ECO:0000256" key="1">
    <source>
        <dbReference type="SAM" id="Phobius"/>
    </source>
</evidence>
<keyword evidence="1" id="KW-1133">Transmembrane helix</keyword>
<dbReference type="Proteomes" id="UP000826513">
    <property type="component" value="Plasmid pTiAF3.44"/>
</dbReference>
<dbReference type="AlphaFoldDB" id="A0A4D7DY43"/>
<keyword evidence="5" id="KW-1185">Reference proteome</keyword>
<organism evidence="2 4">
    <name type="scientific">Agrobacterium larrymoorei</name>
    <dbReference type="NCBI Taxonomy" id="160699"/>
    <lineage>
        <taxon>Bacteria</taxon>
        <taxon>Pseudomonadati</taxon>
        <taxon>Pseudomonadota</taxon>
        <taxon>Alphaproteobacteria</taxon>
        <taxon>Hyphomicrobiales</taxon>
        <taxon>Rhizobiaceae</taxon>
        <taxon>Rhizobium/Agrobacterium group</taxon>
        <taxon>Agrobacterium</taxon>
    </lineage>
</organism>
<dbReference type="OrthoDB" id="5797386at2"/>
<feature type="transmembrane region" description="Helical" evidence="1">
    <location>
        <begin position="141"/>
        <end position="165"/>
    </location>
</feature>
<protein>
    <recommendedName>
        <fullName evidence="6">Permease</fullName>
    </recommendedName>
</protein>
<feature type="transmembrane region" description="Helical" evidence="1">
    <location>
        <begin position="111"/>
        <end position="129"/>
    </location>
</feature>
<keyword evidence="1" id="KW-0472">Membrane</keyword>
<dbReference type="RefSeq" id="WP_037171431.1">
    <property type="nucleotide sequence ID" value="NZ_CP039694.1"/>
</dbReference>
<accession>A0A4D7DY43</accession>
<dbReference type="EMBL" id="CP072169">
    <property type="protein sequence ID" value="QYA10189.1"/>
    <property type="molecule type" value="Genomic_DNA"/>
</dbReference>
<dbReference type="STRING" id="1367849.GCA_000518585_03898"/>
<sequence length="166" mass="17436">MIIDSGTLLLALIAVALVGLIAICHPEKLPVLITNVRSQAGNVFISLPFGLLIAAFVSRLLPAELISAAIGRESGITGVILASLLGGFIPGGPMVAYPISFAMLQMGAGEPQMIACLTSWSVFAIHRILTYELPLMGRRFVGIRLAAVVPLPLFAAALSLISAWFV</sequence>
<proteinExistence type="predicted"/>
<evidence type="ECO:0000313" key="2">
    <source>
        <dbReference type="EMBL" id="QCJ01179.1"/>
    </source>
</evidence>
<feature type="transmembrane region" description="Helical" evidence="1">
    <location>
        <begin position="74"/>
        <end position="99"/>
    </location>
</feature>
<geneLocation type="plasmid" evidence="4">
    <name>pticfbp5473</name>
</geneLocation>
<name>A0A4D7DY43_9HYPH</name>
<geneLocation type="plasmid" evidence="2">
    <name>pTiCFBP5473</name>
</geneLocation>
<feature type="transmembrane region" description="Helical" evidence="1">
    <location>
        <begin position="42"/>
        <end position="62"/>
    </location>
</feature>
<dbReference type="Proteomes" id="UP000298545">
    <property type="component" value="Plasmid pTiCFBP5473"/>
</dbReference>
<evidence type="ECO:0008006" key="6">
    <source>
        <dbReference type="Google" id="ProtNLM"/>
    </source>
</evidence>
<gene>
    <name evidence="2" type="ORF">CFBP5473_24910</name>
    <name evidence="3" type="ORF">J5285_23560</name>
</gene>
<evidence type="ECO:0000313" key="5">
    <source>
        <dbReference type="Proteomes" id="UP000826513"/>
    </source>
</evidence>
<reference evidence="3 5" key="2">
    <citation type="submission" date="2021-03" db="EMBL/GenBank/DDBJ databases">
        <title>Rapid diversification of plasmids in a genus of pathogenic and nitrogen fixing bacteria.</title>
        <authorList>
            <person name="Weisberg A.J."/>
            <person name="Miller M."/>
            <person name="Ream W."/>
            <person name="Grunwald N.J."/>
            <person name="Chang J.H."/>
        </authorList>
    </citation>
    <scope>NUCLEOTIDE SEQUENCE [LARGE SCALE GENOMIC DNA]</scope>
    <source>
        <strain evidence="3 5">AF3.44</strain>
        <plasmid evidence="3 5">pTiAF3.44</plasmid>
    </source>
</reference>
<geneLocation type="plasmid" evidence="3 5">
    <name>pTiAF3.44</name>
</geneLocation>
<evidence type="ECO:0000313" key="4">
    <source>
        <dbReference type="Proteomes" id="UP000298545"/>
    </source>
</evidence>